<dbReference type="EMBL" id="APMP01000015">
    <property type="protein sequence ID" value="ENZ81582.1"/>
    <property type="molecule type" value="Genomic_DNA"/>
</dbReference>
<keyword evidence="2" id="KW-1185">Reference proteome</keyword>
<organism evidence="1 2">
    <name type="scientific">Caulobacter vibrioides OR37</name>
    <dbReference type="NCBI Taxonomy" id="1292034"/>
    <lineage>
        <taxon>Bacteria</taxon>
        <taxon>Pseudomonadati</taxon>
        <taxon>Pseudomonadota</taxon>
        <taxon>Alphaproteobacteria</taxon>
        <taxon>Caulobacterales</taxon>
        <taxon>Caulobacteraceae</taxon>
        <taxon>Caulobacter</taxon>
    </lineage>
</organism>
<comment type="caution">
    <text evidence="1">The sequence shown here is derived from an EMBL/GenBank/DDBJ whole genome shotgun (WGS) entry which is preliminary data.</text>
</comment>
<protein>
    <submittedName>
        <fullName evidence="1">Uncharacterized protein</fullName>
    </submittedName>
</protein>
<reference evidence="1 2" key="1">
    <citation type="journal article" date="2013" name="Genome Announc.">
        <title>Draft Genome Sequence for Caulobacter sp. Strain OR37, a Bacterium Tolerant to Heavy Metals.</title>
        <authorList>
            <person name="Utturkar S.M."/>
            <person name="Bollmann A."/>
            <person name="Brzoska R.M."/>
            <person name="Klingeman D.M."/>
            <person name="Epstein S.E."/>
            <person name="Palumbo A.V."/>
            <person name="Brown S.D."/>
        </authorList>
    </citation>
    <scope>NUCLEOTIDE SEQUENCE [LARGE SCALE GENOMIC DNA]</scope>
    <source>
        <strain evidence="1 2">OR37</strain>
    </source>
</reference>
<dbReference type="AlphaFoldDB" id="R0EKC7"/>
<evidence type="ECO:0000313" key="1">
    <source>
        <dbReference type="EMBL" id="ENZ81582.1"/>
    </source>
</evidence>
<dbReference type="OrthoDB" id="7188121at2"/>
<name>R0EKC7_CAUVI</name>
<gene>
    <name evidence="1" type="ORF">OR37_02520</name>
</gene>
<accession>R0EKC7</accession>
<sequence>MPNHPSSTLQRPPEALIRRFHLGQVGNDTVRTFLTKGYSLAICCRECPRLIEWTPEDLLEKFEHRVDVKIADIAARLSCTGVEGCGSKDVAVFPHLFDGAWSWTPPDR</sequence>
<dbReference type="Proteomes" id="UP000013063">
    <property type="component" value="Unassembled WGS sequence"/>
</dbReference>
<proteinExistence type="predicted"/>
<dbReference type="PATRIC" id="fig|1292034.3.peg.2503"/>
<evidence type="ECO:0000313" key="2">
    <source>
        <dbReference type="Proteomes" id="UP000013063"/>
    </source>
</evidence>
<dbReference type="RefSeq" id="WP_004620283.1">
    <property type="nucleotide sequence ID" value="NZ_APMP01000015.1"/>
</dbReference>